<dbReference type="CDD" id="cd02440">
    <property type="entry name" value="AdoMet_MTases"/>
    <property type="match status" value="1"/>
</dbReference>
<sequence length="220" mass="25813">MNFKEDDLVYEIGTGKGHLTESLAKRTKKVISIEKDKYLTEKAKKKLKTYANVRVYHVDVLKYSFPNKDIQYRVFGNIPFNISTDIVRKVDFHSRAYQIDLIVEYGFALRLMDTSRLLGALLLPEVEVHILKKIPNYYFHPKPNVQCALVRLVRRSNRFSKKEIEEYKKFIEAWISGNIHLIFTKNQLRRSLAKAGITTEKQINYSQALSLFKSYRLFKG</sequence>
<dbReference type="Pfam" id="PF00398">
    <property type="entry name" value="RrnaAD"/>
    <property type="match status" value="1"/>
</dbReference>
<evidence type="ECO:0000256" key="4">
    <source>
        <dbReference type="ARBA" id="ARBA00022679"/>
    </source>
</evidence>
<evidence type="ECO:0000256" key="2">
    <source>
        <dbReference type="ARBA" id="ARBA00016505"/>
    </source>
</evidence>
<evidence type="ECO:0000256" key="6">
    <source>
        <dbReference type="ARBA" id="ARBA00022884"/>
    </source>
</evidence>
<dbReference type="PROSITE" id="PS51689">
    <property type="entry name" value="SAM_RNA_A_N6_MT"/>
    <property type="match status" value="1"/>
</dbReference>
<comment type="catalytic activity">
    <reaction evidence="8">
        <text>adenosine(2085) in 23S rRNA + 2 S-adenosyl-L-methionine = N(6)-dimethyladenosine(2085) in 23S rRNA + 2 S-adenosyl-L-homocysteine + 2 H(+)</text>
        <dbReference type="Rhea" id="RHEA:42784"/>
        <dbReference type="Rhea" id="RHEA-COMP:10237"/>
        <dbReference type="Rhea" id="RHEA-COMP:10238"/>
        <dbReference type="ChEBI" id="CHEBI:15378"/>
        <dbReference type="ChEBI" id="CHEBI:57856"/>
        <dbReference type="ChEBI" id="CHEBI:59789"/>
        <dbReference type="ChEBI" id="CHEBI:74411"/>
        <dbReference type="ChEBI" id="CHEBI:74493"/>
        <dbReference type="EC" id="2.1.1.184"/>
    </reaction>
</comment>
<evidence type="ECO:0000256" key="9">
    <source>
        <dbReference type="PROSITE-ProRule" id="PRU01026"/>
    </source>
</evidence>
<evidence type="ECO:0000313" key="11">
    <source>
        <dbReference type="EMBL" id="MXS24532.1"/>
    </source>
</evidence>
<feature type="binding site" evidence="9">
    <location>
        <position position="77"/>
    </location>
    <ligand>
        <name>S-adenosyl-L-methionine</name>
        <dbReference type="ChEBI" id="CHEBI:59789"/>
    </ligand>
</feature>
<dbReference type="InterPro" id="IPR023165">
    <property type="entry name" value="rRNA_Ade_diMease-like_C"/>
</dbReference>
<dbReference type="PANTHER" id="PTHR11727">
    <property type="entry name" value="DIMETHYLADENOSINE TRANSFERASE"/>
    <property type="match status" value="1"/>
</dbReference>
<dbReference type="Gene3D" id="3.40.50.150">
    <property type="entry name" value="Vaccinia Virus protein VP39"/>
    <property type="match status" value="1"/>
</dbReference>
<dbReference type="PANTHER" id="PTHR11727:SF7">
    <property type="entry name" value="DIMETHYLADENOSINE TRANSFERASE-RELATED"/>
    <property type="match status" value="1"/>
</dbReference>
<comment type="caution">
    <text evidence="9">Lacks conserved residue(s) required for the propagation of feature annotation.</text>
</comment>
<evidence type="ECO:0000256" key="1">
    <source>
        <dbReference type="ARBA" id="ARBA00012304"/>
    </source>
</evidence>
<accession>A0A5C8HJC1</accession>
<evidence type="ECO:0000256" key="8">
    <source>
        <dbReference type="ARBA" id="ARBA00049167"/>
    </source>
</evidence>
<dbReference type="PROSITE" id="PS01131">
    <property type="entry name" value="RRNA_A_DIMETH"/>
    <property type="match status" value="1"/>
</dbReference>
<dbReference type="EMBL" id="WVTI01000001">
    <property type="protein sequence ID" value="MXS24532.1"/>
    <property type="molecule type" value="Genomic_DNA"/>
</dbReference>
<feature type="binding site" evidence="9">
    <location>
        <position position="1"/>
    </location>
    <ligand>
        <name>S-adenosyl-L-methionine</name>
        <dbReference type="ChEBI" id="CHEBI:59789"/>
    </ligand>
</feature>
<evidence type="ECO:0000313" key="12">
    <source>
        <dbReference type="Proteomes" id="UP000439965"/>
    </source>
</evidence>
<keyword evidence="3 9" id="KW-0489">Methyltransferase</keyword>
<dbReference type="RefSeq" id="WP_005472531.1">
    <property type="nucleotide sequence ID" value="NZ_CAAKOE010000089.1"/>
</dbReference>
<dbReference type="GO" id="GO:0000179">
    <property type="term" value="F:rRNA (adenine-N6,N6-)-dimethyltransferase activity"/>
    <property type="evidence" value="ECO:0007669"/>
    <property type="project" value="UniProtKB-UniRule"/>
</dbReference>
<feature type="binding site" evidence="9">
    <location>
        <position position="59"/>
    </location>
    <ligand>
        <name>S-adenosyl-L-methionine</name>
        <dbReference type="ChEBI" id="CHEBI:59789"/>
    </ligand>
</feature>
<evidence type="ECO:0000256" key="7">
    <source>
        <dbReference type="ARBA" id="ARBA00029941"/>
    </source>
</evidence>
<evidence type="ECO:0000256" key="3">
    <source>
        <dbReference type="ARBA" id="ARBA00022603"/>
    </source>
</evidence>
<dbReference type="Proteomes" id="UP000439965">
    <property type="component" value="Unassembled WGS sequence"/>
</dbReference>
<feature type="domain" description="Ribosomal RNA adenine methylase transferase N-terminal" evidence="10">
    <location>
        <begin position="4"/>
        <end position="156"/>
    </location>
</feature>
<organism evidence="11 12">
    <name type="scientific">Enterococcus gallinarum</name>
    <dbReference type="NCBI Taxonomy" id="1353"/>
    <lineage>
        <taxon>Bacteria</taxon>
        <taxon>Bacillati</taxon>
        <taxon>Bacillota</taxon>
        <taxon>Bacilli</taxon>
        <taxon>Lactobacillales</taxon>
        <taxon>Enterococcaceae</taxon>
        <taxon>Enterococcus</taxon>
    </lineage>
</organism>
<dbReference type="AlphaFoldDB" id="A0A5C8HJC1"/>
<reference evidence="11 12" key="1">
    <citation type="submission" date="2019-04" db="EMBL/GenBank/DDBJ databases">
        <title>Step-wise assembly of the neonatal virome modulated by breast feeding.</title>
        <authorList>
            <person name="Liang G."/>
            <person name="Bushman F."/>
        </authorList>
    </citation>
    <scope>NUCLEOTIDE SEQUENCE [LARGE SCALE GENOMIC DNA]</scope>
    <source>
        <strain evidence="11 12">E3404</strain>
    </source>
</reference>
<evidence type="ECO:0000259" key="10">
    <source>
        <dbReference type="SMART" id="SM00650"/>
    </source>
</evidence>
<feature type="binding site" evidence="9">
    <location>
        <position position="34"/>
    </location>
    <ligand>
        <name>S-adenosyl-L-methionine</name>
        <dbReference type="ChEBI" id="CHEBI:59789"/>
    </ligand>
</feature>
<dbReference type="EC" id="2.1.1.184" evidence="1"/>
<dbReference type="GO" id="GO:0052910">
    <property type="term" value="F:23S rRNA (adenine(2085)-N(6))-dimethyltransferase activity"/>
    <property type="evidence" value="ECO:0007669"/>
    <property type="project" value="UniProtKB-EC"/>
</dbReference>
<name>A0A5C8HJC1_ENTGA</name>
<feature type="binding site" evidence="9">
    <location>
        <position position="13"/>
    </location>
    <ligand>
        <name>S-adenosyl-L-methionine</name>
        <dbReference type="ChEBI" id="CHEBI:59789"/>
    </ligand>
</feature>
<protein>
    <recommendedName>
        <fullName evidence="2">rRNA adenine N-6-methyltransferase</fullName>
        <ecNumber evidence="1">2.1.1.184</ecNumber>
    </recommendedName>
    <alternativeName>
        <fullName evidence="7">Macrolide-lincosamide-streptogramin B resistance protein</fullName>
    </alternativeName>
</protein>
<dbReference type="SUPFAM" id="SSF53335">
    <property type="entry name" value="S-adenosyl-L-methionine-dependent methyltransferases"/>
    <property type="match status" value="1"/>
</dbReference>
<proteinExistence type="inferred from homology"/>
<keyword evidence="5 9" id="KW-0949">S-adenosyl-L-methionine</keyword>
<dbReference type="InterPro" id="IPR029063">
    <property type="entry name" value="SAM-dependent_MTases_sf"/>
</dbReference>
<dbReference type="Gene3D" id="1.10.8.100">
    <property type="entry name" value="Ribosomal RNA adenine dimethylase-like, domain 2"/>
    <property type="match status" value="1"/>
</dbReference>
<dbReference type="InterPro" id="IPR020598">
    <property type="entry name" value="rRNA_Ade_methylase_Trfase_N"/>
</dbReference>
<comment type="similarity">
    <text evidence="9">Belongs to the class I-like SAM-binding methyltransferase superfamily. rRNA adenine N(6)-methyltransferase family.</text>
</comment>
<gene>
    <name evidence="11" type="ORF">GTI89_00300</name>
</gene>
<evidence type="ECO:0000256" key="5">
    <source>
        <dbReference type="ARBA" id="ARBA00022691"/>
    </source>
</evidence>
<dbReference type="SMART" id="SM00650">
    <property type="entry name" value="rADc"/>
    <property type="match status" value="1"/>
</dbReference>
<keyword evidence="6 9" id="KW-0694">RNA-binding</keyword>
<dbReference type="InterPro" id="IPR020596">
    <property type="entry name" value="rRNA_Ade_Mease_Trfase_CS"/>
</dbReference>
<dbReference type="InterPro" id="IPR001737">
    <property type="entry name" value="KsgA/Erm"/>
</dbReference>
<dbReference type="GO" id="GO:0003723">
    <property type="term" value="F:RNA binding"/>
    <property type="evidence" value="ECO:0007669"/>
    <property type="project" value="UniProtKB-UniRule"/>
</dbReference>
<keyword evidence="4 9" id="KW-0808">Transferase</keyword>
<comment type="caution">
    <text evidence="11">The sequence shown here is derived from an EMBL/GenBank/DDBJ whole genome shotgun (WGS) entry which is preliminary data.</text>
</comment>